<evidence type="ECO:0000256" key="4">
    <source>
        <dbReference type="ARBA" id="ARBA00022452"/>
    </source>
</evidence>
<protein>
    <submittedName>
        <fullName evidence="9">TolC family protein</fullName>
    </submittedName>
</protein>
<keyword evidence="8" id="KW-0732">Signal</keyword>
<feature type="signal peptide" evidence="8">
    <location>
        <begin position="1"/>
        <end position="19"/>
    </location>
</feature>
<dbReference type="Proteomes" id="UP000298517">
    <property type="component" value="Unassembled WGS sequence"/>
</dbReference>
<keyword evidence="5" id="KW-0812">Transmembrane</keyword>
<keyword evidence="10" id="KW-1185">Reference proteome</keyword>
<accession>A0A4Y8AS21</accession>
<evidence type="ECO:0000256" key="7">
    <source>
        <dbReference type="ARBA" id="ARBA00023237"/>
    </source>
</evidence>
<evidence type="ECO:0000256" key="6">
    <source>
        <dbReference type="ARBA" id="ARBA00023136"/>
    </source>
</evidence>
<evidence type="ECO:0000256" key="5">
    <source>
        <dbReference type="ARBA" id="ARBA00022692"/>
    </source>
</evidence>
<dbReference type="GO" id="GO:0015562">
    <property type="term" value="F:efflux transmembrane transporter activity"/>
    <property type="evidence" value="ECO:0007669"/>
    <property type="project" value="InterPro"/>
</dbReference>
<sequence length="455" mass="50559">MRTKIVTILVLAFFFSTNAQDKKWTLQECVDYAVENNISIKQQELSKELIEEDIITAKGNFYPSLNASASQNFNFGSYIDNYGGRVSRDSRSNSFGLNSGVTLYNGNRNKINLLQTQKNLEAAGFDLEENKNNIMLFVVNSYLNVLLNKESIVIAEEQIVISKGQLEKAEALVKAGEVPKANLLEAQATLANNEEQLTTAQNALDLSLLSLAQLLQVSHNGFDIEDVSLTIDAASLMYNDTDLIFKTALASLPEIKSAEIAVENSELSVDRAKAAFLPSLSFGAGMGTSYQHNQGSKDVRPILDENNNVIYVPNGFGKQLEDNLGFNAGFSLSIPIFNRFQTKSAVAKAKINLKRTELTLLDRQVKLRETIERAYADAKASLNQFVSAEKSLFAQKESFKNAQESYNSGVMTSFDFDQVRNRLVNAQSSMTNAKYNFVFRTKLLEYYLGIPIVLN</sequence>
<dbReference type="EMBL" id="SNQI01000003">
    <property type="protein sequence ID" value="TEW73609.1"/>
    <property type="molecule type" value="Genomic_DNA"/>
</dbReference>
<keyword evidence="4" id="KW-1134">Transmembrane beta strand</keyword>
<dbReference type="PANTHER" id="PTHR30026:SF20">
    <property type="entry name" value="OUTER MEMBRANE PROTEIN TOLC"/>
    <property type="match status" value="1"/>
</dbReference>
<evidence type="ECO:0000256" key="3">
    <source>
        <dbReference type="ARBA" id="ARBA00022448"/>
    </source>
</evidence>
<dbReference type="SUPFAM" id="SSF56954">
    <property type="entry name" value="Outer membrane efflux proteins (OEP)"/>
    <property type="match status" value="1"/>
</dbReference>
<dbReference type="PANTHER" id="PTHR30026">
    <property type="entry name" value="OUTER MEMBRANE PROTEIN TOLC"/>
    <property type="match status" value="1"/>
</dbReference>
<evidence type="ECO:0000313" key="9">
    <source>
        <dbReference type="EMBL" id="TEW73609.1"/>
    </source>
</evidence>
<comment type="similarity">
    <text evidence="2">Belongs to the outer membrane factor (OMF) (TC 1.B.17) family.</text>
</comment>
<dbReference type="GO" id="GO:0015288">
    <property type="term" value="F:porin activity"/>
    <property type="evidence" value="ECO:0007669"/>
    <property type="project" value="TreeGrafter"/>
</dbReference>
<dbReference type="InterPro" id="IPR003423">
    <property type="entry name" value="OMP_efflux"/>
</dbReference>
<dbReference type="GO" id="GO:1990281">
    <property type="term" value="C:efflux pump complex"/>
    <property type="evidence" value="ECO:0007669"/>
    <property type="project" value="TreeGrafter"/>
</dbReference>
<dbReference type="AlphaFoldDB" id="A0A4Y8AS21"/>
<dbReference type="OrthoDB" id="9811587at2"/>
<evidence type="ECO:0000256" key="2">
    <source>
        <dbReference type="ARBA" id="ARBA00007613"/>
    </source>
</evidence>
<organism evidence="9 10">
    <name type="scientific">Gramella jeungdoensis</name>
    <dbReference type="NCBI Taxonomy" id="708091"/>
    <lineage>
        <taxon>Bacteria</taxon>
        <taxon>Pseudomonadati</taxon>
        <taxon>Bacteroidota</taxon>
        <taxon>Flavobacteriia</taxon>
        <taxon>Flavobacteriales</taxon>
        <taxon>Flavobacteriaceae</taxon>
        <taxon>Christiangramia</taxon>
    </lineage>
</organism>
<dbReference type="RefSeq" id="WP_134248010.1">
    <property type="nucleotide sequence ID" value="NZ_SNQI01000003.1"/>
</dbReference>
<dbReference type="GO" id="GO:0009279">
    <property type="term" value="C:cell outer membrane"/>
    <property type="evidence" value="ECO:0007669"/>
    <property type="project" value="UniProtKB-SubCell"/>
</dbReference>
<comment type="subcellular location">
    <subcellularLocation>
        <location evidence="1">Cell outer membrane</location>
    </subcellularLocation>
</comment>
<dbReference type="Pfam" id="PF02321">
    <property type="entry name" value="OEP"/>
    <property type="match status" value="2"/>
</dbReference>
<keyword evidence="6" id="KW-0472">Membrane</keyword>
<name>A0A4Y8AS21_9FLAO</name>
<keyword evidence="3" id="KW-0813">Transport</keyword>
<gene>
    <name evidence="9" type="ORF">E2488_08930</name>
</gene>
<evidence type="ECO:0000256" key="1">
    <source>
        <dbReference type="ARBA" id="ARBA00004442"/>
    </source>
</evidence>
<reference evidence="9 10" key="1">
    <citation type="journal article" date="2011" name="J. Microbiol.">
        <title>Gramella jeungdoensis sp. nov., isolated from a solar saltern in Korea.</title>
        <authorList>
            <person name="Joung Y."/>
            <person name="Kim H."/>
            <person name="Jang T."/>
            <person name="Ahn T.S."/>
            <person name="Joh K."/>
        </authorList>
    </citation>
    <scope>NUCLEOTIDE SEQUENCE [LARGE SCALE GENOMIC DNA]</scope>
    <source>
        <strain evidence="9 10">KCTC 23123</strain>
    </source>
</reference>
<comment type="caution">
    <text evidence="9">The sequence shown here is derived from an EMBL/GenBank/DDBJ whole genome shotgun (WGS) entry which is preliminary data.</text>
</comment>
<evidence type="ECO:0000256" key="8">
    <source>
        <dbReference type="SAM" id="SignalP"/>
    </source>
</evidence>
<evidence type="ECO:0000313" key="10">
    <source>
        <dbReference type="Proteomes" id="UP000298517"/>
    </source>
</evidence>
<keyword evidence="7" id="KW-0998">Cell outer membrane</keyword>
<feature type="chain" id="PRO_5021199423" evidence="8">
    <location>
        <begin position="20"/>
        <end position="455"/>
    </location>
</feature>
<dbReference type="InterPro" id="IPR051906">
    <property type="entry name" value="TolC-like"/>
</dbReference>
<dbReference type="Gene3D" id="1.20.1600.10">
    <property type="entry name" value="Outer membrane efflux proteins (OEP)"/>
    <property type="match status" value="1"/>
</dbReference>
<proteinExistence type="inferred from homology"/>